<accession>A0A4Q0SKC4</accession>
<dbReference type="Proteomes" id="UP000290565">
    <property type="component" value="Unassembled WGS sequence"/>
</dbReference>
<reference evidence="2 3" key="1">
    <citation type="submission" date="2015-04" db="EMBL/GenBank/DDBJ databases">
        <title>Comparative genomics of rhizobia nodulating Arachis hypogaea in China.</title>
        <authorList>
            <person name="Li Y."/>
        </authorList>
    </citation>
    <scope>NUCLEOTIDE SEQUENCE [LARGE SCALE GENOMIC DNA]</scope>
    <source>
        <strain evidence="2 3">CCBAU 51787</strain>
    </source>
</reference>
<sequence length="127" mass="12858">MTQAAEFDALANATEEELMMMRTLAILAAGASLLAVSCPSYAADHLFTAVAAGGLSNTPGQESQPFLNGLNNPGRPGDEVPGQGSVFQGEDNTVPATDTTTGVKMLKTPPPAQSGTKTVPTGSPSVP</sequence>
<feature type="compositionally biased region" description="Polar residues" evidence="1">
    <location>
        <begin position="90"/>
        <end position="102"/>
    </location>
</feature>
<dbReference type="EMBL" id="LBJM01000044">
    <property type="protein sequence ID" value="RXH40175.1"/>
    <property type="molecule type" value="Genomic_DNA"/>
</dbReference>
<evidence type="ECO:0000313" key="3">
    <source>
        <dbReference type="Proteomes" id="UP000290565"/>
    </source>
</evidence>
<proteinExistence type="predicted"/>
<evidence type="ECO:0000256" key="1">
    <source>
        <dbReference type="SAM" id="MobiDB-lite"/>
    </source>
</evidence>
<gene>
    <name evidence="2" type="ORF">XH94_13820</name>
</gene>
<dbReference type="AlphaFoldDB" id="A0A4Q0SKC4"/>
<protein>
    <submittedName>
        <fullName evidence="2">Uncharacterized protein</fullName>
    </submittedName>
</protein>
<feature type="compositionally biased region" description="Polar residues" evidence="1">
    <location>
        <begin position="113"/>
        <end position="127"/>
    </location>
</feature>
<name>A0A4Q0SKC4_9BRAD</name>
<evidence type="ECO:0000313" key="2">
    <source>
        <dbReference type="EMBL" id="RXH40175.1"/>
    </source>
</evidence>
<feature type="region of interest" description="Disordered" evidence="1">
    <location>
        <begin position="60"/>
        <end position="127"/>
    </location>
</feature>
<feature type="compositionally biased region" description="Polar residues" evidence="1">
    <location>
        <begin position="60"/>
        <end position="71"/>
    </location>
</feature>
<organism evidence="2 3">
    <name type="scientific">Bradyrhizobium zhanjiangense</name>
    <dbReference type="NCBI Taxonomy" id="1325107"/>
    <lineage>
        <taxon>Bacteria</taxon>
        <taxon>Pseudomonadati</taxon>
        <taxon>Pseudomonadota</taxon>
        <taxon>Alphaproteobacteria</taxon>
        <taxon>Hyphomicrobiales</taxon>
        <taxon>Nitrobacteraceae</taxon>
        <taxon>Bradyrhizobium</taxon>
    </lineage>
</organism>
<dbReference type="RefSeq" id="WP_128944824.1">
    <property type="nucleotide sequence ID" value="NZ_LBJM01000044.1"/>
</dbReference>
<comment type="caution">
    <text evidence="2">The sequence shown here is derived from an EMBL/GenBank/DDBJ whole genome shotgun (WGS) entry which is preliminary data.</text>
</comment>